<accession>A0A2N7L9Y0</accession>
<sequence length="209" mass="24520">MASSNLRETAWKWLQDHPNSSARDISTATGINITHCRDTLNTWLKKGWVIQKNSKGKTRYPKRFSVDESAEPVWGQRGRKASKIRYRHQKTKRQKLWNNMKIGRKFTVSDLVSSIDVEESTARNYLIYLNKSGFVVERSRKPEKKRLSPAQGKEIEWLLIRDTGRLAPIVRREGCWDQNEQKLYPFQVPLKERQKQHCSSKEDMTNDMA</sequence>
<dbReference type="RefSeq" id="WP_102391100.1">
    <property type="nucleotide sequence ID" value="NZ_MDAL01000022.1"/>
</dbReference>
<comment type="caution">
    <text evidence="1">The sequence shown here is derived from an EMBL/GenBank/DDBJ whole genome shotgun (WGS) entry which is preliminary data.</text>
</comment>
<dbReference type="EMBL" id="MDAL01000022">
    <property type="protein sequence ID" value="PMN91350.1"/>
    <property type="molecule type" value="Genomic_DNA"/>
</dbReference>
<name>A0A2N7L9Y0_9GAMM</name>
<organism evidence="1 2">
    <name type="scientific">Enterovibrio norvegicus</name>
    <dbReference type="NCBI Taxonomy" id="188144"/>
    <lineage>
        <taxon>Bacteria</taxon>
        <taxon>Pseudomonadati</taxon>
        <taxon>Pseudomonadota</taxon>
        <taxon>Gammaproteobacteria</taxon>
        <taxon>Vibrionales</taxon>
        <taxon>Vibrionaceae</taxon>
        <taxon>Enterovibrio</taxon>
    </lineage>
</organism>
<gene>
    <name evidence="1" type="ORF">BCT23_17740</name>
</gene>
<protein>
    <submittedName>
        <fullName evidence="1">Uncharacterized protein</fullName>
    </submittedName>
</protein>
<dbReference type="AlphaFoldDB" id="A0A2N7L9Y0"/>
<evidence type="ECO:0000313" key="2">
    <source>
        <dbReference type="Proteomes" id="UP000235387"/>
    </source>
</evidence>
<evidence type="ECO:0000313" key="1">
    <source>
        <dbReference type="EMBL" id="PMN91350.1"/>
    </source>
</evidence>
<reference evidence="2" key="1">
    <citation type="submission" date="2016-07" db="EMBL/GenBank/DDBJ databases">
        <title>Nontailed viruses are major unrecognized killers of bacteria in the ocean.</title>
        <authorList>
            <person name="Kauffman K."/>
            <person name="Hussain F."/>
            <person name="Yang J."/>
            <person name="Arevalo P."/>
            <person name="Brown J."/>
            <person name="Cutler M."/>
            <person name="Kelly L."/>
            <person name="Polz M.F."/>
        </authorList>
    </citation>
    <scope>NUCLEOTIDE SEQUENCE [LARGE SCALE GENOMIC DNA]</scope>
    <source>
        <strain evidence="2">10N.261.45.A10</strain>
    </source>
</reference>
<proteinExistence type="predicted"/>
<dbReference type="Proteomes" id="UP000235387">
    <property type="component" value="Unassembled WGS sequence"/>
</dbReference>